<accession>A0ABS9J5M1</accession>
<sequence>MLSSYSQDKQKKRVFRDSLDNKVDFSDFLSNPSGFIPLIQPITEPALGGIGAAITPVFIKPNKHPEKDRYTPPNVTTLLAAYTANNSFLVGGFRMGYVPKYKFKYTAALGYGSVNLDFYRTLPIVGEKKFGFNFSSYAFGGSILKQVKHSNFYVGFEYLFVKNNIDPTFEFDKLPSFVKDKDFSSIISSPGVIVEYDHRDNVFTPDRGFYMNTNFHLNGTWTGSDYNFQNLEIIALKYISVTSRWISGFRVHADMQFGDSPFYAKPGVQLRGVPMARYQGENTFVFESEQRYDFTKRWSGVAFGGLAKAIEENTNFKDASLIYSYGTGIRYLIARKFKIRMGLDVAWSNNDFGYYIVFGSAWNQRN</sequence>
<proteinExistence type="predicted"/>
<dbReference type="EMBL" id="JAETXX010000009">
    <property type="protein sequence ID" value="MCF8715695.1"/>
    <property type="molecule type" value="Genomic_DNA"/>
</dbReference>
<dbReference type="Gene3D" id="2.40.160.50">
    <property type="entry name" value="membrane protein fhac: a member of the omp85/tpsb transporter family"/>
    <property type="match status" value="1"/>
</dbReference>
<keyword evidence="2" id="KW-0472">Membrane</keyword>
<evidence type="ECO:0000313" key="4">
    <source>
        <dbReference type="EMBL" id="MCF8715695.1"/>
    </source>
</evidence>
<name>A0ABS9J5M1_9FLAO</name>
<organism evidence="4 5">
    <name type="scientific">Joostella atrarenae</name>
    <dbReference type="NCBI Taxonomy" id="679257"/>
    <lineage>
        <taxon>Bacteria</taxon>
        <taxon>Pseudomonadati</taxon>
        <taxon>Bacteroidota</taxon>
        <taxon>Flavobacteriia</taxon>
        <taxon>Flavobacteriales</taxon>
        <taxon>Flavobacteriaceae</taxon>
        <taxon>Joostella</taxon>
    </lineage>
</organism>
<dbReference type="Pfam" id="PF01103">
    <property type="entry name" value="Omp85"/>
    <property type="match status" value="1"/>
</dbReference>
<dbReference type="RefSeq" id="WP_236959661.1">
    <property type="nucleotide sequence ID" value="NZ_JAETXX010000009.1"/>
</dbReference>
<protein>
    <submittedName>
        <fullName evidence="4">BamA/TamA family outer membrane protein</fullName>
    </submittedName>
</protein>
<evidence type="ECO:0000313" key="5">
    <source>
        <dbReference type="Proteomes" id="UP000829517"/>
    </source>
</evidence>
<comment type="caution">
    <text evidence="4">The sequence shown here is derived from an EMBL/GenBank/DDBJ whole genome shotgun (WGS) entry which is preliminary data.</text>
</comment>
<dbReference type="Proteomes" id="UP000829517">
    <property type="component" value="Unassembled WGS sequence"/>
</dbReference>
<dbReference type="InterPro" id="IPR000184">
    <property type="entry name" value="Bac_surfAg_D15"/>
</dbReference>
<evidence type="ECO:0000259" key="3">
    <source>
        <dbReference type="Pfam" id="PF01103"/>
    </source>
</evidence>
<feature type="domain" description="Bacterial surface antigen (D15)" evidence="3">
    <location>
        <begin position="114"/>
        <end position="334"/>
    </location>
</feature>
<evidence type="ECO:0000256" key="1">
    <source>
        <dbReference type="ARBA" id="ARBA00004370"/>
    </source>
</evidence>
<evidence type="ECO:0000256" key="2">
    <source>
        <dbReference type="ARBA" id="ARBA00023136"/>
    </source>
</evidence>
<gene>
    <name evidence="4" type="ORF">JM658_12740</name>
</gene>
<keyword evidence="5" id="KW-1185">Reference proteome</keyword>
<comment type="subcellular location">
    <subcellularLocation>
        <location evidence="1">Membrane</location>
    </subcellularLocation>
</comment>
<reference evidence="4 5" key="1">
    <citation type="submission" date="2021-01" db="EMBL/GenBank/DDBJ databases">
        <title>Genome sequencing of Joostella atrarenae M1-2 (= KCTC 23194).</title>
        <authorList>
            <person name="Zakaria M.R."/>
            <person name="Lam M.Q."/>
            <person name="Chong C.S."/>
        </authorList>
    </citation>
    <scope>NUCLEOTIDE SEQUENCE [LARGE SCALE GENOMIC DNA]</scope>
    <source>
        <strain evidence="4 5">M1-2</strain>
    </source>
</reference>